<dbReference type="AlphaFoldDB" id="A0A022W367"/>
<gene>
    <name evidence="9" type="ORF">H103_04100</name>
</gene>
<comment type="cofactor">
    <cofactor evidence="1 8">
        <name>heme</name>
        <dbReference type="ChEBI" id="CHEBI:30413"/>
    </cofactor>
</comment>
<evidence type="ECO:0000256" key="5">
    <source>
        <dbReference type="ARBA" id="ARBA00023002"/>
    </source>
</evidence>
<dbReference type="Gene3D" id="1.10.630.10">
    <property type="entry name" value="Cytochrome P450"/>
    <property type="match status" value="1"/>
</dbReference>
<keyword evidence="5" id="KW-0560">Oxidoreductase</keyword>
<dbReference type="EMBL" id="KK207839">
    <property type="protein sequence ID" value="EZF52900.1"/>
    <property type="molecule type" value="Genomic_DNA"/>
</dbReference>
<dbReference type="HOGENOM" id="CLU_001570_14_4_1"/>
<dbReference type="PANTHER" id="PTHR24305:SF157">
    <property type="entry name" value="N-ACETYLTRYPTOPHAN 6-HYDROXYLASE IVOC-RELATED"/>
    <property type="match status" value="1"/>
</dbReference>
<keyword evidence="3 8" id="KW-0349">Heme</keyword>
<dbReference type="Pfam" id="PF00067">
    <property type="entry name" value="p450"/>
    <property type="match status" value="1"/>
</dbReference>
<evidence type="ECO:0000256" key="2">
    <source>
        <dbReference type="ARBA" id="ARBA00010617"/>
    </source>
</evidence>
<evidence type="ECO:0000256" key="7">
    <source>
        <dbReference type="ARBA" id="ARBA00023033"/>
    </source>
</evidence>
<feature type="binding site" description="axial binding residue" evidence="8">
    <location>
        <position position="449"/>
    </location>
    <ligand>
        <name>heme</name>
        <dbReference type="ChEBI" id="CHEBI:30413"/>
    </ligand>
    <ligandPart>
        <name>Fe</name>
        <dbReference type="ChEBI" id="CHEBI:18248"/>
    </ligandPart>
</feature>
<evidence type="ECO:0000313" key="9">
    <source>
        <dbReference type="EMBL" id="EZF52900.1"/>
    </source>
</evidence>
<dbReference type="GO" id="GO:0005506">
    <property type="term" value="F:iron ion binding"/>
    <property type="evidence" value="ECO:0007669"/>
    <property type="project" value="InterPro"/>
</dbReference>
<protein>
    <recommendedName>
        <fullName evidence="10">Cytochrome P450</fullName>
    </recommendedName>
</protein>
<evidence type="ECO:0000256" key="8">
    <source>
        <dbReference type="PIRSR" id="PIRSR602401-1"/>
    </source>
</evidence>
<dbReference type="InterPro" id="IPR036396">
    <property type="entry name" value="Cyt_P450_sf"/>
</dbReference>
<dbReference type="PANTHER" id="PTHR24305">
    <property type="entry name" value="CYTOCHROME P450"/>
    <property type="match status" value="1"/>
</dbReference>
<keyword evidence="6 8" id="KW-0408">Iron</keyword>
<reference evidence="9" key="1">
    <citation type="submission" date="2014-02" db="EMBL/GenBank/DDBJ databases">
        <title>The Genome Sequence of Trichophyton rubrum (morphotype fischeri) CBS 288.86.</title>
        <authorList>
            <consortium name="The Broad Institute Genomics Platform"/>
            <person name="Cuomo C.A."/>
            <person name="White T.C."/>
            <person name="Graser Y."/>
            <person name="Martinez-Rossi N."/>
            <person name="Heitman J."/>
            <person name="Young S.K."/>
            <person name="Zeng Q."/>
            <person name="Gargeya S."/>
            <person name="Abouelleil A."/>
            <person name="Alvarado L."/>
            <person name="Chapman S.B."/>
            <person name="Gainer-Dewar J."/>
            <person name="Goldberg J."/>
            <person name="Griggs A."/>
            <person name="Gujja S."/>
            <person name="Hansen M."/>
            <person name="Howarth C."/>
            <person name="Imamovic A."/>
            <person name="Larimer J."/>
            <person name="Martinez D."/>
            <person name="Murphy C."/>
            <person name="Pearson M.D."/>
            <person name="Persinoti G."/>
            <person name="Poon T."/>
            <person name="Priest M."/>
            <person name="Roberts A.D."/>
            <person name="Saif S."/>
            <person name="Shea T.D."/>
            <person name="Sykes S.N."/>
            <person name="Wortman J."/>
            <person name="Nusbaum C."/>
            <person name="Birren B."/>
        </authorList>
    </citation>
    <scope>NUCLEOTIDE SEQUENCE [LARGE SCALE GENOMIC DNA]</scope>
    <source>
        <strain evidence="9">CBS 288.86</strain>
    </source>
</reference>
<dbReference type="InterPro" id="IPR050121">
    <property type="entry name" value="Cytochrome_P450_monoxygenase"/>
</dbReference>
<dbReference type="Proteomes" id="UP000023758">
    <property type="component" value="Unassembled WGS sequence"/>
</dbReference>
<accession>A0A022W367</accession>
<dbReference type="SUPFAM" id="SSF48264">
    <property type="entry name" value="Cytochrome P450"/>
    <property type="match status" value="1"/>
</dbReference>
<dbReference type="CDD" id="cd11062">
    <property type="entry name" value="CYP58-like"/>
    <property type="match status" value="1"/>
</dbReference>
<sequence>MLLMEPVSILTAALLALLGYFIVQTIYRLYFHPLSKFPGPKIAAAGRFYEFYFDIVKGGMYIWEIQRMHEQYGPIVRVNHRELHIKDPDYYAEVYSSRKQEKDFHAVSAYGMTQSMITTLDHDHHRFRRGLLNSFFSKRAVASLEPMVLEKVNRAAERIEEAFNQNELVPFDKVFAAVTADIISKYSYGRSVDYLEKKDYQNDFRDFGNVASNLSHIFTFLPGMMGVVKVIPEAWLQTIQPQAVGFFSMRNLVRDQSLAMLKETHRPGYISPEGPDRNIFHALCDPGVPEKEKEIERLTEEGLGVLAAGTETTARTLTVGTYYLYHDKSVLHKLRQELKEVMPKPDSSITWAQLEKLPYLNGVINESLRLSHTLVMRLPRIAKDQSLAYGEYVIPPGTPVSMISYFIHLDPKIFPDPQKFDPERWIRATEKGERLSKYNVSFTKGNRICLGMNLAYIELYHMFATMARRFDMDLHNTTFDNIRVDREFGPGLPKGKNVIEGYAKVNKVLTE</sequence>
<dbReference type="GO" id="GO:0020037">
    <property type="term" value="F:heme binding"/>
    <property type="evidence" value="ECO:0007669"/>
    <property type="project" value="InterPro"/>
</dbReference>
<evidence type="ECO:0000256" key="4">
    <source>
        <dbReference type="ARBA" id="ARBA00022723"/>
    </source>
</evidence>
<dbReference type="OrthoDB" id="3945418at2759"/>
<comment type="similarity">
    <text evidence="2">Belongs to the cytochrome P450 family.</text>
</comment>
<dbReference type="InterPro" id="IPR001128">
    <property type="entry name" value="Cyt_P450"/>
</dbReference>
<evidence type="ECO:0000256" key="1">
    <source>
        <dbReference type="ARBA" id="ARBA00001971"/>
    </source>
</evidence>
<evidence type="ECO:0000256" key="3">
    <source>
        <dbReference type="ARBA" id="ARBA00022617"/>
    </source>
</evidence>
<evidence type="ECO:0000256" key="6">
    <source>
        <dbReference type="ARBA" id="ARBA00023004"/>
    </source>
</evidence>
<keyword evidence="4 8" id="KW-0479">Metal-binding</keyword>
<dbReference type="InterPro" id="IPR002401">
    <property type="entry name" value="Cyt_P450_E_grp-I"/>
</dbReference>
<dbReference type="PRINTS" id="PR00463">
    <property type="entry name" value="EP450I"/>
</dbReference>
<dbReference type="GO" id="GO:0016705">
    <property type="term" value="F:oxidoreductase activity, acting on paired donors, with incorporation or reduction of molecular oxygen"/>
    <property type="evidence" value="ECO:0007669"/>
    <property type="project" value="InterPro"/>
</dbReference>
<organism evidence="9">
    <name type="scientific">Trichophyton rubrum CBS 288.86</name>
    <dbReference type="NCBI Taxonomy" id="1215330"/>
    <lineage>
        <taxon>Eukaryota</taxon>
        <taxon>Fungi</taxon>
        <taxon>Dikarya</taxon>
        <taxon>Ascomycota</taxon>
        <taxon>Pezizomycotina</taxon>
        <taxon>Eurotiomycetes</taxon>
        <taxon>Eurotiomycetidae</taxon>
        <taxon>Onygenales</taxon>
        <taxon>Arthrodermataceae</taxon>
        <taxon>Trichophyton</taxon>
    </lineage>
</organism>
<keyword evidence="7" id="KW-0503">Monooxygenase</keyword>
<name>A0A022W367_TRIRU</name>
<evidence type="ECO:0008006" key="10">
    <source>
        <dbReference type="Google" id="ProtNLM"/>
    </source>
</evidence>
<dbReference type="GO" id="GO:0004497">
    <property type="term" value="F:monooxygenase activity"/>
    <property type="evidence" value="ECO:0007669"/>
    <property type="project" value="UniProtKB-KW"/>
</dbReference>
<dbReference type="PRINTS" id="PR00385">
    <property type="entry name" value="P450"/>
</dbReference>
<proteinExistence type="inferred from homology"/>